<organism evidence="3 4">
    <name type="scientific">Sapientia aquatica</name>
    <dbReference type="NCBI Taxonomy" id="1549640"/>
    <lineage>
        <taxon>Bacteria</taxon>
        <taxon>Pseudomonadati</taxon>
        <taxon>Pseudomonadota</taxon>
        <taxon>Betaproteobacteria</taxon>
        <taxon>Burkholderiales</taxon>
        <taxon>Oxalobacteraceae</taxon>
        <taxon>Sapientia</taxon>
    </lineage>
</organism>
<reference evidence="3 4" key="1">
    <citation type="submission" date="2019-03" db="EMBL/GenBank/DDBJ databases">
        <title>Sapientia aquatica gen. nov., sp. nov., isolated from a crater lake.</title>
        <authorList>
            <person name="Felfoldi T."/>
            <person name="Szabo A."/>
            <person name="Toth E."/>
            <person name="Schumann P."/>
            <person name="Keki Z."/>
            <person name="Marialigeti K."/>
            <person name="Mathe I."/>
        </authorList>
    </citation>
    <scope>NUCLEOTIDE SEQUENCE [LARGE SCALE GENOMIC DNA]</scope>
    <source>
        <strain evidence="3 4">SA-152</strain>
    </source>
</reference>
<dbReference type="PANTHER" id="PTHR43540">
    <property type="entry name" value="PEROXYUREIDOACRYLATE/UREIDOACRYLATE AMIDOHYDROLASE-RELATED"/>
    <property type="match status" value="1"/>
</dbReference>
<dbReference type="Gene3D" id="3.40.50.850">
    <property type="entry name" value="Isochorismatase-like"/>
    <property type="match status" value="1"/>
</dbReference>
<dbReference type="InterPro" id="IPR050272">
    <property type="entry name" value="Isochorismatase-like_hydrls"/>
</dbReference>
<protein>
    <submittedName>
        <fullName evidence="3">Cysteine hydrolase</fullName>
    </submittedName>
</protein>
<dbReference type="PANTHER" id="PTHR43540:SF1">
    <property type="entry name" value="ISOCHORISMATASE HYDROLASE"/>
    <property type="match status" value="1"/>
</dbReference>
<dbReference type="EMBL" id="SMYL01000005">
    <property type="protein sequence ID" value="TDK65588.1"/>
    <property type="molecule type" value="Genomic_DNA"/>
</dbReference>
<dbReference type="AlphaFoldDB" id="A0A4R5W2T6"/>
<sequence length="188" mass="20395">MSISSTALLIVDMQKGMQNPAVGKRNNPTAEANVGRLLGRWRDAGAPVVHIRHISRSARSAFAPGQVGVEFQEALMPLAHEHVVEKNVPDAFIHSSLEKWLRIRSITEVVIVGVSTNISVESSARSAGNLGFGTSVVSDATYTFDKIDYDGQLHAASVVHAMALANLDGEFARIISTEQLLDEMQRFT</sequence>
<evidence type="ECO:0000259" key="2">
    <source>
        <dbReference type="Pfam" id="PF00857"/>
    </source>
</evidence>
<evidence type="ECO:0000313" key="3">
    <source>
        <dbReference type="EMBL" id="TDK65588.1"/>
    </source>
</evidence>
<dbReference type="GO" id="GO:0016787">
    <property type="term" value="F:hydrolase activity"/>
    <property type="evidence" value="ECO:0007669"/>
    <property type="project" value="UniProtKB-KW"/>
</dbReference>
<accession>A0A4R5W2T6</accession>
<dbReference type="Pfam" id="PF00857">
    <property type="entry name" value="Isochorismatase"/>
    <property type="match status" value="1"/>
</dbReference>
<dbReference type="Proteomes" id="UP000294829">
    <property type="component" value="Unassembled WGS sequence"/>
</dbReference>
<dbReference type="RefSeq" id="WP_133328639.1">
    <property type="nucleotide sequence ID" value="NZ_SMYL01000005.1"/>
</dbReference>
<dbReference type="OrthoDB" id="5360912at2"/>
<dbReference type="CDD" id="cd01014">
    <property type="entry name" value="nicotinamidase_related"/>
    <property type="match status" value="1"/>
</dbReference>
<keyword evidence="1 3" id="KW-0378">Hydrolase</keyword>
<proteinExistence type="predicted"/>
<dbReference type="InterPro" id="IPR036380">
    <property type="entry name" value="Isochorismatase-like_sf"/>
</dbReference>
<dbReference type="SUPFAM" id="SSF52499">
    <property type="entry name" value="Isochorismatase-like hydrolases"/>
    <property type="match status" value="1"/>
</dbReference>
<comment type="caution">
    <text evidence="3">The sequence shown here is derived from an EMBL/GenBank/DDBJ whole genome shotgun (WGS) entry which is preliminary data.</text>
</comment>
<evidence type="ECO:0000313" key="4">
    <source>
        <dbReference type="Proteomes" id="UP000294829"/>
    </source>
</evidence>
<name>A0A4R5W2T6_9BURK</name>
<feature type="domain" description="Isochorismatase-like" evidence="2">
    <location>
        <begin position="6"/>
        <end position="179"/>
    </location>
</feature>
<keyword evidence="4" id="KW-1185">Reference proteome</keyword>
<gene>
    <name evidence="3" type="ORF">E2I14_11595</name>
</gene>
<evidence type="ECO:0000256" key="1">
    <source>
        <dbReference type="ARBA" id="ARBA00022801"/>
    </source>
</evidence>
<dbReference type="InterPro" id="IPR000868">
    <property type="entry name" value="Isochorismatase-like_dom"/>
</dbReference>